<dbReference type="SUPFAM" id="SSF51126">
    <property type="entry name" value="Pectin lyase-like"/>
    <property type="match status" value="1"/>
</dbReference>
<dbReference type="InterPro" id="IPR012334">
    <property type="entry name" value="Pectin_lyas_fold"/>
</dbReference>
<gene>
    <name evidence="1" type="ORF">Goshw_026409</name>
</gene>
<evidence type="ECO:0000313" key="2">
    <source>
        <dbReference type="Proteomes" id="UP000593576"/>
    </source>
</evidence>
<dbReference type="InterPro" id="IPR011050">
    <property type="entry name" value="Pectin_lyase_fold/virulence"/>
</dbReference>
<evidence type="ECO:0000313" key="1">
    <source>
        <dbReference type="EMBL" id="MBA0867007.1"/>
    </source>
</evidence>
<dbReference type="InterPro" id="IPR045032">
    <property type="entry name" value="PEL"/>
</dbReference>
<keyword evidence="2" id="KW-1185">Reference proteome</keyword>
<dbReference type="GO" id="GO:0030570">
    <property type="term" value="F:pectate lyase activity"/>
    <property type="evidence" value="ECO:0007669"/>
    <property type="project" value="InterPro"/>
</dbReference>
<name>A0A7J9M854_GOSSC</name>
<proteinExistence type="predicted"/>
<dbReference type="AlphaFoldDB" id="A0A7J9M854"/>
<dbReference type="OrthoDB" id="1738612at2759"/>
<organism evidence="1 2">
    <name type="scientific">Gossypium schwendimanii</name>
    <name type="common">Cotton</name>
    <dbReference type="NCBI Taxonomy" id="34291"/>
    <lineage>
        <taxon>Eukaryota</taxon>
        <taxon>Viridiplantae</taxon>
        <taxon>Streptophyta</taxon>
        <taxon>Embryophyta</taxon>
        <taxon>Tracheophyta</taxon>
        <taxon>Spermatophyta</taxon>
        <taxon>Magnoliopsida</taxon>
        <taxon>eudicotyledons</taxon>
        <taxon>Gunneridae</taxon>
        <taxon>Pentapetalae</taxon>
        <taxon>rosids</taxon>
        <taxon>malvids</taxon>
        <taxon>Malvales</taxon>
        <taxon>Malvaceae</taxon>
        <taxon>Malvoideae</taxon>
        <taxon>Gossypium</taxon>
    </lineage>
</organism>
<dbReference type="PANTHER" id="PTHR31683">
    <property type="entry name" value="PECTATE LYASE 18-RELATED"/>
    <property type="match status" value="1"/>
</dbReference>
<accession>A0A7J9M854</accession>
<comment type="caution">
    <text evidence="1">The sequence shown here is derived from an EMBL/GenBank/DDBJ whole genome shotgun (WGS) entry which is preliminary data.</text>
</comment>
<dbReference type="EMBL" id="JABFAF010000009">
    <property type="protein sequence ID" value="MBA0867007.1"/>
    <property type="molecule type" value="Genomic_DNA"/>
</dbReference>
<reference evidence="1 2" key="1">
    <citation type="journal article" date="2019" name="Genome Biol. Evol.">
        <title>Insights into the evolution of the New World diploid cottons (Gossypium, subgenus Houzingenia) based on genome sequencing.</title>
        <authorList>
            <person name="Grover C.E."/>
            <person name="Arick M.A. 2nd"/>
            <person name="Thrash A."/>
            <person name="Conover J.L."/>
            <person name="Sanders W.S."/>
            <person name="Peterson D.G."/>
            <person name="Frelichowski J.E."/>
            <person name="Scheffler J.A."/>
            <person name="Scheffler B.E."/>
            <person name="Wendel J.F."/>
        </authorList>
    </citation>
    <scope>NUCLEOTIDE SEQUENCE [LARGE SCALE GENOMIC DNA]</scope>
    <source>
        <strain evidence="1">1</strain>
        <tissue evidence="1">Leaf</tissue>
    </source>
</reference>
<sequence length="189" mass="20789">MPNLEAHIAKYHKAYHPNTEEVVHHYNDHFSRTMLEFYITKKEKNRKKLADRAPGFARGTTGGKGGEFYVVTELIDKAVDPKLGTLHHTTIDARGANVEICNGASITVQFVKNVVIHDLQICNIIPAKGGMIKDGENHHGLWGASDGDGVSLFGATIFPFTIAPMALLMSFKDPQPLPFLTATSLTTMM</sequence>
<dbReference type="PANTHER" id="PTHR31683:SF208">
    <property type="entry name" value="PECTATE LYASE"/>
    <property type="match status" value="1"/>
</dbReference>
<dbReference type="Proteomes" id="UP000593576">
    <property type="component" value="Unassembled WGS sequence"/>
</dbReference>
<protein>
    <submittedName>
        <fullName evidence="1">Uncharacterized protein</fullName>
    </submittedName>
</protein>
<dbReference type="Gene3D" id="2.160.20.10">
    <property type="entry name" value="Single-stranded right-handed beta-helix, Pectin lyase-like"/>
    <property type="match status" value="1"/>
</dbReference>